<accession>A0A2T7DX65</accession>
<evidence type="ECO:0000313" key="3">
    <source>
        <dbReference type="Proteomes" id="UP000244336"/>
    </source>
</evidence>
<gene>
    <name evidence="2" type="ORF">GQ55_4G102600</name>
</gene>
<protein>
    <submittedName>
        <fullName evidence="2">Uncharacterized protein</fullName>
    </submittedName>
</protein>
<evidence type="ECO:0000256" key="1">
    <source>
        <dbReference type="SAM" id="MobiDB-lite"/>
    </source>
</evidence>
<dbReference type="AlphaFoldDB" id="A0A2T7DX65"/>
<feature type="region of interest" description="Disordered" evidence="1">
    <location>
        <begin position="44"/>
        <end position="72"/>
    </location>
</feature>
<dbReference type="Gramene" id="PUZ60171">
    <property type="protein sequence ID" value="PUZ60171"/>
    <property type="gene ID" value="GQ55_4G102600"/>
</dbReference>
<organism evidence="2 3">
    <name type="scientific">Panicum hallii var. hallii</name>
    <dbReference type="NCBI Taxonomy" id="1504633"/>
    <lineage>
        <taxon>Eukaryota</taxon>
        <taxon>Viridiplantae</taxon>
        <taxon>Streptophyta</taxon>
        <taxon>Embryophyta</taxon>
        <taxon>Tracheophyta</taxon>
        <taxon>Spermatophyta</taxon>
        <taxon>Magnoliopsida</taxon>
        <taxon>Liliopsida</taxon>
        <taxon>Poales</taxon>
        <taxon>Poaceae</taxon>
        <taxon>PACMAD clade</taxon>
        <taxon>Panicoideae</taxon>
        <taxon>Panicodae</taxon>
        <taxon>Paniceae</taxon>
        <taxon>Panicinae</taxon>
        <taxon>Panicum</taxon>
        <taxon>Panicum sect. Panicum</taxon>
    </lineage>
</organism>
<proteinExistence type="predicted"/>
<sequence>MQETLGPSLSVLISQITPILDQENHILATLFSLHDPYCKNVLRPTTKSTRQKSGAPPGLNCFSHEDSRRRGG</sequence>
<dbReference type="EMBL" id="CM009752">
    <property type="protein sequence ID" value="PUZ60171.1"/>
    <property type="molecule type" value="Genomic_DNA"/>
</dbReference>
<name>A0A2T7DX65_9POAL</name>
<keyword evidence="3" id="KW-1185">Reference proteome</keyword>
<reference evidence="2 3" key="1">
    <citation type="submission" date="2018-04" db="EMBL/GenBank/DDBJ databases">
        <title>WGS assembly of Panicum hallii var. hallii HAL2.</title>
        <authorList>
            <person name="Lovell J."/>
            <person name="Jenkins J."/>
            <person name="Lowry D."/>
            <person name="Mamidi S."/>
            <person name="Sreedasyam A."/>
            <person name="Weng X."/>
            <person name="Barry K."/>
            <person name="Bonette J."/>
            <person name="Campitelli B."/>
            <person name="Daum C."/>
            <person name="Gordon S."/>
            <person name="Gould B."/>
            <person name="Lipzen A."/>
            <person name="MacQueen A."/>
            <person name="Palacio-Mejia J."/>
            <person name="Plott C."/>
            <person name="Shakirov E."/>
            <person name="Shu S."/>
            <person name="Yoshinaga Y."/>
            <person name="Zane M."/>
            <person name="Rokhsar D."/>
            <person name="Grimwood J."/>
            <person name="Schmutz J."/>
            <person name="Juenger T."/>
        </authorList>
    </citation>
    <scope>NUCLEOTIDE SEQUENCE [LARGE SCALE GENOMIC DNA]</scope>
    <source>
        <strain evidence="3">cv. HAL2</strain>
    </source>
</reference>
<dbReference type="Proteomes" id="UP000244336">
    <property type="component" value="Chromosome 4"/>
</dbReference>
<feature type="compositionally biased region" description="Basic and acidic residues" evidence="1">
    <location>
        <begin position="63"/>
        <end position="72"/>
    </location>
</feature>
<evidence type="ECO:0000313" key="2">
    <source>
        <dbReference type="EMBL" id="PUZ60171.1"/>
    </source>
</evidence>